<dbReference type="OMA" id="QRVRFWA"/>
<feature type="signal peptide" evidence="2">
    <location>
        <begin position="1"/>
        <end position="23"/>
    </location>
</feature>
<dbReference type="SUPFAM" id="SSF51695">
    <property type="entry name" value="PLC-like phosphodiesterases"/>
    <property type="match status" value="1"/>
</dbReference>
<sequence>MVLARSLVAASAFLLGVPRLAAAGATELQSVLKNTHGGNEYGYPTDFTRGIMPIPVHSHNDYWRDIPFYTGLSKGCISTEADVWLYNDTLYKVGHDESSLTESRTLESLYINPMLEVLKRQNPTSRFVTSPTNNGVFDTSTAQTLYFFIDVKTSGPETFAAVIKALEPLRERGYLTTLKNNNTLTTAPITVIGTGNTPLDMVGPVANRDYFFDAPLHALSETRYSDIGEYISPIASTNFWAVVGGLSGGVVSEEQRAVLRELIDIAGQRGIGARFWGTPYWPIRVRDAVWRVLVDEGVALLNADDLDAVGGYFLRGFVWGNGLF</sequence>
<evidence type="ECO:0000313" key="3">
    <source>
        <dbReference type="EMBL" id="OOF94794.1"/>
    </source>
</evidence>
<evidence type="ECO:0000256" key="2">
    <source>
        <dbReference type="SAM" id="SignalP"/>
    </source>
</evidence>
<protein>
    <recommendedName>
        <fullName evidence="5">Altered inheritance of mitochondria protein 6</fullName>
    </recommendedName>
</protein>
<feature type="chain" id="PRO_5012345201" description="Altered inheritance of mitochondria protein 6" evidence="2">
    <location>
        <begin position="24"/>
        <end position="324"/>
    </location>
</feature>
<organism evidence="3 4">
    <name type="scientific">Aspergillus carbonarius (strain ITEM 5010)</name>
    <dbReference type="NCBI Taxonomy" id="602072"/>
    <lineage>
        <taxon>Eukaryota</taxon>
        <taxon>Fungi</taxon>
        <taxon>Dikarya</taxon>
        <taxon>Ascomycota</taxon>
        <taxon>Pezizomycotina</taxon>
        <taxon>Eurotiomycetes</taxon>
        <taxon>Eurotiomycetidae</taxon>
        <taxon>Eurotiales</taxon>
        <taxon>Aspergillaceae</taxon>
        <taxon>Aspergillus</taxon>
        <taxon>Aspergillus subgen. Circumdati</taxon>
    </lineage>
</organism>
<evidence type="ECO:0000256" key="1">
    <source>
        <dbReference type="ARBA" id="ARBA00008858"/>
    </source>
</evidence>
<dbReference type="GO" id="GO:0006629">
    <property type="term" value="P:lipid metabolic process"/>
    <property type="evidence" value="ECO:0007669"/>
    <property type="project" value="InterPro"/>
</dbReference>
<gene>
    <name evidence="3" type="ORF">ASPCADRAFT_6470</name>
</gene>
<accession>A0A1R3RJY4</accession>
<dbReference type="OrthoDB" id="4153866at2759"/>
<keyword evidence="2" id="KW-0732">Signal</keyword>
<reference evidence="4" key="1">
    <citation type="journal article" date="2017" name="Genome Biol.">
        <title>Comparative genomics reveals high biological diversity and specific adaptations in the industrially and medically important fungal genus Aspergillus.</title>
        <authorList>
            <person name="de Vries R.P."/>
            <person name="Riley R."/>
            <person name="Wiebenga A."/>
            <person name="Aguilar-Osorio G."/>
            <person name="Amillis S."/>
            <person name="Uchima C.A."/>
            <person name="Anderluh G."/>
            <person name="Asadollahi M."/>
            <person name="Askin M."/>
            <person name="Barry K."/>
            <person name="Battaglia E."/>
            <person name="Bayram O."/>
            <person name="Benocci T."/>
            <person name="Braus-Stromeyer S.A."/>
            <person name="Caldana C."/>
            <person name="Canovas D."/>
            <person name="Cerqueira G.C."/>
            <person name="Chen F."/>
            <person name="Chen W."/>
            <person name="Choi C."/>
            <person name="Clum A."/>
            <person name="Dos Santos R.A."/>
            <person name="Damasio A.R."/>
            <person name="Diallinas G."/>
            <person name="Emri T."/>
            <person name="Fekete E."/>
            <person name="Flipphi M."/>
            <person name="Freyberg S."/>
            <person name="Gallo A."/>
            <person name="Gournas C."/>
            <person name="Habgood R."/>
            <person name="Hainaut M."/>
            <person name="Harispe M.L."/>
            <person name="Henrissat B."/>
            <person name="Hilden K.S."/>
            <person name="Hope R."/>
            <person name="Hossain A."/>
            <person name="Karabika E."/>
            <person name="Karaffa L."/>
            <person name="Karanyi Z."/>
            <person name="Krasevec N."/>
            <person name="Kuo A."/>
            <person name="Kusch H."/>
            <person name="LaButti K."/>
            <person name="Lagendijk E.L."/>
            <person name="Lapidus A."/>
            <person name="Levasseur A."/>
            <person name="Lindquist E."/>
            <person name="Lipzen A."/>
            <person name="Logrieco A.F."/>
            <person name="MacCabe A."/>
            <person name="Maekelae M.R."/>
            <person name="Malavazi I."/>
            <person name="Melin P."/>
            <person name="Meyer V."/>
            <person name="Mielnichuk N."/>
            <person name="Miskei M."/>
            <person name="Molnar A.P."/>
            <person name="Mule G."/>
            <person name="Ngan C.Y."/>
            <person name="Orejas M."/>
            <person name="Orosz E."/>
            <person name="Ouedraogo J.P."/>
            <person name="Overkamp K.M."/>
            <person name="Park H.-S."/>
            <person name="Perrone G."/>
            <person name="Piumi F."/>
            <person name="Punt P.J."/>
            <person name="Ram A.F."/>
            <person name="Ramon A."/>
            <person name="Rauscher S."/>
            <person name="Record E."/>
            <person name="Riano-Pachon D.M."/>
            <person name="Robert V."/>
            <person name="Roehrig J."/>
            <person name="Ruller R."/>
            <person name="Salamov A."/>
            <person name="Salih N.S."/>
            <person name="Samson R.A."/>
            <person name="Sandor E."/>
            <person name="Sanguinetti M."/>
            <person name="Schuetze T."/>
            <person name="Sepcic K."/>
            <person name="Shelest E."/>
            <person name="Sherlock G."/>
            <person name="Sophianopoulou V."/>
            <person name="Squina F.M."/>
            <person name="Sun H."/>
            <person name="Susca A."/>
            <person name="Todd R.B."/>
            <person name="Tsang A."/>
            <person name="Unkles S.E."/>
            <person name="van de Wiele N."/>
            <person name="van Rossen-Uffink D."/>
            <person name="Oliveira J.V."/>
            <person name="Vesth T.C."/>
            <person name="Visser J."/>
            <person name="Yu J.-H."/>
            <person name="Zhou M."/>
            <person name="Andersen M.R."/>
            <person name="Archer D.B."/>
            <person name="Baker S.E."/>
            <person name="Benoit I."/>
            <person name="Brakhage A.A."/>
            <person name="Braus G.H."/>
            <person name="Fischer R."/>
            <person name="Frisvad J.C."/>
            <person name="Goldman G.H."/>
            <person name="Houbraken J."/>
            <person name="Oakley B."/>
            <person name="Pocsi I."/>
            <person name="Scazzocchio C."/>
            <person name="Seiboth B."/>
            <person name="vanKuyk P.A."/>
            <person name="Wortman J."/>
            <person name="Dyer P.S."/>
            <person name="Grigoriev I.V."/>
        </authorList>
    </citation>
    <scope>NUCLEOTIDE SEQUENCE [LARGE SCALE GENOMIC DNA]</scope>
    <source>
        <strain evidence="4">ITEM 5010</strain>
    </source>
</reference>
<dbReference type="InterPro" id="IPR051236">
    <property type="entry name" value="HAT_RTT109-like"/>
</dbReference>
<dbReference type="Proteomes" id="UP000188318">
    <property type="component" value="Unassembled WGS sequence"/>
</dbReference>
<dbReference type="PANTHER" id="PTHR31571:SF5">
    <property type="entry name" value="ALTERED INHERITANCE OF MITOCHONDRIA PROTEIN 6"/>
    <property type="match status" value="1"/>
</dbReference>
<dbReference type="PANTHER" id="PTHR31571">
    <property type="entry name" value="ALTERED INHERITANCE OF MITOCHONDRIA PROTEIN 6"/>
    <property type="match status" value="1"/>
</dbReference>
<proteinExistence type="inferred from homology"/>
<dbReference type="GO" id="GO:0008081">
    <property type="term" value="F:phosphoric diester hydrolase activity"/>
    <property type="evidence" value="ECO:0007669"/>
    <property type="project" value="InterPro"/>
</dbReference>
<keyword evidence="4" id="KW-1185">Reference proteome</keyword>
<name>A0A1R3RJY4_ASPC5</name>
<evidence type="ECO:0000313" key="4">
    <source>
        <dbReference type="Proteomes" id="UP000188318"/>
    </source>
</evidence>
<dbReference type="EMBL" id="KV907501">
    <property type="protein sequence ID" value="OOF94794.1"/>
    <property type="molecule type" value="Genomic_DNA"/>
</dbReference>
<dbReference type="AlphaFoldDB" id="A0A1R3RJY4"/>
<dbReference type="VEuPathDB" id="FungiDB:ASPCADRAFT_6470"/>
<comment type="similarity">
    <text evidence="1">Belongs to the AIM6 family.</text>
</comment>
<dbReference type="InterPro" id="IPR017946">
    <property type="entry name" value="PLC-like_Pdiesterase_TIM-brl"/>
</dbReference>
<evidence type="ECO:0008006" key="5">
    <source>
        <dbReference type="Google" id="ProtNLM"/>
    </source>
</evidence>
<dbReference type="STRING" id="602072.A0A1R3RJY4"/>